<protein>
    <submittedName>
        <fullName evidence="1">Unannotated protein</fullName>
    </submittedName>
</protein>
<sequence length="87" mass="9254">MSADDPAALFARVPLGHTVVVYDGRRWGLTRTTQVGGRSQKVWAEELGGTGTISANLYSVEGEGDTFRPCEMPAATVLDFLAGWAPA</sequence>
<reference evidence="1" key="1">
    <citation type="submission" date="2020-05" db="EMBL/GenBank/DDBJ databases">
        <authorList>
            <person name="Chiriac C."/>
            <person name="Salcher M."/>
            <person name="Ghai R."/>
            <person name="Kavagutti S V."/>
        </authorList>
    </citation>
    <scope>NUCLEOTIDE SEQUENCE</scope>
</reference>
<accession>A0A6J6PJ30</accession>
<name>A0A6J6PJ30_9ZZZZ</name>
<proteinExistence type="predicted"/>
<dbReference type="EMBL" id="CAEZXR010000076">
    <property type="protein sequence ID" value="CAB4698669.1"/>
    <property type="molecule type" value="Genomic_DNA"/>
</dbReference>
<dbReference type="AlphaFoldDB" id="A0A6J6PJ30"/>
<gene>
    <name evidence="1" type="ORF">UFOPK2579_00820</name>
</gene>
<evidence type="ECO:0000313" key="1">
    <source>
        <dbReference type="EMBL" id="CAB4698669.1"/>
    </source>
</evidence>
<organism evidence="1">
    <name type="scientific">freshwater metagenome</name>
    <dbReference type="NCBI Taxonomy" id="449393"/>
    <lineage>
        <taxon>unclassified sequences</taxon>
        <taxon>metagenomes</taxon>
        <taxon>ecological metagenomes</taxon>
    </lineage>
</organism>